<organism evidence="5 6">
    <name type="scientific">Anabaena azotica FACHB-119</name>
    <dbReference type="NCBI Taxonomy" id="947527"/>
    <lineage>
        <taxon>Bacteria</taxon>
        <taxon>Bacillati</taxon>
        <taxon>Cyanobacteriota</taxon>
        <taxon>Cyanophyceae</taxon>
        <taxon>Nostocales</taxon>
        <taxon>Nostocaceae</taxon>
        <taxon>Anabaena</taxon>
        <taxon>Anabaena azotica</taxon>
    </lineage>
</organism>
<keyword evidence="2" id="KW-0238">DNA-binding</keyword>
<comment type="caution">
    <text evidence="5">The sequence shown here is derived from an EMBL/GenBank/DDBJ whole genome shotgun (WGS) entry which is preliminary data.</text>
</comment>
<dbReference type="PANTHER" id="PTHR33204:SF18">
    <property type="entry name" value="TRANSCRIPTIONAL REGULATORY PROTEIN"/>
    <property type="match status" value="1"/>
</dbReference>
<protein>
    <submittedName>
        <fullName evidence="5">Helix-turn-helix transcriptional regulator</fullName>
    </submittedName>
</protein>
<keyword evidence="6" id="KW-1185">Reference proteome</keyword>
<dbReference type="SUPFAM" id="SSF46785">
    <property type="entry name" value="Winged helix' DNA-binding domain"/>
    <property type="match status" value="1"/>
</dbReference>
<dbReference type="EMBL" id="JACJSG010000018">
    <property type="protein sequence ID" value="MBD2501814.1"/>
    <property type="molecule type" value="Genomic_DNA"/>
</dbReference>
<evidence type="ECO:0000259" key="4">
    <source>
        <dbReference type="PROSITE" id="PS51118"/>
    </source>
</evidence>
<keyword evidence="1" id="KW-0805">Transcription regulation</keyword>
<evidence type="ECO:0000313" key="5">
    <source>
        <dbReference type="EMBL" id="MBD2501814.1"/>
    </source>
</evidence>
<dbReference type="Proteomes" id="UP000661112">
    <property type="component" value="Unassembled WGS sequence"/>
</dbReference>
<dbReference type="PANTHER" id="PTHR33204">
    <property type="entry name" value="TRANSCRIPTIONAL REGULATOR, MARR FAMILY"/>
    <property type="match status" value="1"/>
</dbReference>
<gene>
    <name evidence="5" type="ORF">H6G83_14585</name>
</gene>
<evidence type="ECO:0000313" key="6">
    <source>
        <dbReference type="Proteomes" id="UP000661112"/>
    </source>
</evidence>
<dbReference type="RefSeq" id="WP_190473414.1">
    <property type="nucleotide sequence ID" value="NZ_JACJSG010000018.1"/>
</dbReference>
<evidence type="ECO:0000256" key="1">
    <source>
        <dbReference type="ARBA" id="ARBA00023015"/>
    </source>
</evidence>
<reference evidence="5 6" key="1">
    <citation type="journal article" date="2020" name="ISME J.">
        <title>Comparative genomics reveals insights into cyanobacterial evolution and habitat adaptation.</title>
        <authorList>
            <person name="Chen M.Y."/>
            <person name="Teng W.K."/>
            <person name="Zhao L."/>
            <person name="Hu C.X."/>
            <person name="Zhou Y.K."/>
            <person name="Han B.P."/>
            <person name="Song L.R."/>
            <person name="Shu W.S."/>
        </authorList>
    </citation>
    <scope>NUCLEOTIDE SEQUENCE [LARGE SCALE GENOMIC DNA]</scope>
    <source>
        <strain evidence="5 6">FACHB-119</strain>
    </source>
</reference>
<dbReference type="InterPro" id="IPR002577">
    <property type="entry name" value="HTH_HxlR"/>
</dbReference>
<name>A0ABR8D537_9NOST</name>
<evidence type="ECO:0000256" key="3">
    <source>
        <dbReference type="ARBA" id="ARBA00023163"/>
    </source>
</evidence>
<feature type="domain" description="HTH hxlR-type" evidence="4">
    <location>
        <begin position="15"/>
        <end position="113"/>
    </location>
</feature>
<evidence type="ECO:0000256" key="2">
    <source>
        <dbReference type="ARBA" id="ARBA00023125"/>
    </source>
</evidence>
<sequence>MLDDFPEPELFTLNCPTQQILDIIADKWSVIVLYCLAYRSRRYNEIQRRIEGISQKVLTQTLRKLERYGLIERKVLSQMPLSIEYSLTSLGETLIDPLLAIASWSRKHFCEVIASRDRYEQQDLSQF</sequence>
<accession>A0ABR8D537</accession>
<dbReference type="Pfam" id="PF01638">
    <property type="entry name" value="HxlR"/>
    <property type="match status" value="1"/>
</dbReference>
<keyword evidence="3" id="KW-0804">Transcription</keyword>
<dbReference type="PROSITE" id="PS51118">
    <property type="entry name" value="HTH_HXLR"/>
    <property type="match status" value="1"/>
</dbReference>
<dbReference type="Gene3D" id="1.10.10.10">
    <property type="entry name" value="Winged helix-like DNA-binding domain superfamily/Winged helix DNA-binding domain"/>
    <property type="match status" value="1"/>
</dbReference>
<dbReference type="InterPro" id="IPR036388">
    <property type="entry name" value="WH-like_DNA-bd_sf"/>
</dbReference>
<proteinExistence type="predicted"/>
<dbReference type="InterPro" id="IPR036390">
    <property type="entry name" value="WH_DNA-bd_sf"/>
</dbReference>